<dbReference type="NCBIfam" id="TIGR00964">
    <property type="entry name" value="secE_bact"/>
    <property type="match status" value="1"/>
</dbReference>
<keyword evidence="4 9" id="KW-0812">Transmembrane</keyword>
<evidence type="ECO:0000256" key="8">
    <source>
        <dbReference type="ARBA" id="ARBA00023136"/>
    </source>
</evidence>
<evidence type="ECO:0000313" key="11">
    <source>
        <dbReference type="Proteomes" id="UP000199197"/>
    </source>
</evidence>
<comment type="subcellular location">
    <subcellularLocation>
        <location evidence="9">Cell membrane</location>
        <topology evidence="9">Single-pass membrane protein</topology>
    </subcellularLocation>
    <subcellularLocation>
        <location evidence="1">Membrane</location>
    </subcellularLocation>
</comment>
<feature type="transmembrane region" description="Helical" evidence="9">
    <location>
        <begin position="33"/>
        <end position="56"/>
    </location>
</feature>
<dbReference type="InterPro" id="IPR038379">
    <property type="entry name" value="SecE_sf"/>
</dbReference>
<dbReference type="RefSeq" id="WP_092350660.1">
    <property type="nucleotide sequence ID" value="NZ_CZVW01000019.1"/>
</dbReference>
<dbReference type="InterPro" id="IPR001901">
    <property type="entry name" value="Translocase_SecE/Sec61-g"/>
</dbReference>
<gene>
    <name evidence="9" type="primary">secE</name>
    <name evidence="10" type="ORF">JGI23_01611</name>
</gene>
<keyword evidence="11" id="KW-1185">Reference proteome</keyword>
<dbReference type="GO" id="GO:0043952">
    <property type="term" value="P:protein transport by the Sec complex"/>
    <property type="evidence" value="ECO:0007669"/>
    <property type="project" value="UniProtKB-UniRule"/>
</dbReference>
<evidence type="ECO:0000256" key="4">
    <source>
        <dbReference type="ARBA" id="ARBA00022692"/>
    </source>
</evidence>
<dbReference type="Proteomes" id="UP000199197">
    <property type="component" value="Unassembled WGS sequence"/>
</dbReference>
<evidence type="ECO:0000256" key="3">
    <source>
        <dbReference type="ARBA" id="ARBA00022475"/>
    </source>
</evidence>
<evidence type="ECO:0000256" key="2">
    <source>
        <dbReference type="ARBA" id="ARBA00022448"/>
    </source>
</evidence>
<evidence type="ECO:0000256" key="6">
    <source>
        <dbReference type="ARBA" id="ARBA00022989"/>
    </source>
</evidence>
<keyword evidence="7 9" id="KW-0811">Translocation</keyword>
<proteinExistence type="inferred from homology"/>
<keyword evidence="5 9" id="KW-0653">Protein transport</keyword>
<evidence type="ECO:0000256" key="9">
    <source>
        <dbReference type="HAMAP-Rule" id="MF_00422"/>
    </source>
</evidence>
<dbReference type="PANTHER" id="PTHR33910">
    <property type="entry name" value="PROTEIN TRANSLOCASE SUBUNIT SECE"/>
    <property type="match status" value="1"/>
</dbReference>
<dbReference type="OrthoDB" id="9810735at2"/>
<dbReference type="EMBL" id="CZVW01000019">
    <property type="protein sequence ID" value="CUT03987.1"/>
    <property type="molecule type" value="Genomic_DNA"/>
</dbReference>
<comment type="function">
    <text evidence="9">Essential subunit of the Sec protein translocation channel SecYEG. Clamps together the 2 halves of SecY. May contact the channel plug during translocation.</text>
</comment>
<dbReference type="GO" id="GO:0006605">
    <property type="term" value="P:protein targeting"/>
    <property type="evidence" value="ECO:0007669"/>
    <property type="project" value="UniProtKB-UniRule"/>
</dbReference>
<dbReference type="GO" id="GO:0005886">
    <property type="term" value="C:plasma membrane"/>
    <property type="evidence" value="ECO:0007669"/>
    <property type="project" value="UniProtKB-SubCell"/>
</dbReference>
<dbReference type="PANTHER" id="PTHR33910:SF1">
    <property type="entry name" value="PROTEIN TRANSLOCASE SUBUNIT SECE"/>
    <property type="match status" value="1"/>
</dbReference>
<comment type="similarity">
    <text evidence="9">Belongs to the SecE/SEC61-gamma family.</text>
</comment>
<evidence type="ECO:0000256" key="1">
    <source>
        <dbReference type="ARBA" id="ARBA00004370"/>
    </source>
</evidence>
<dbReference type="GO" id="GO:0065002">
    <property type="term" value="P:intracellular protein transmembrane transport"/>
    <property type="evidence" value="ECO:0007669"/>
    <property type="project" value="UniProtKB-UniRule"/>
</dbReference>
<reference evidence="11" key="1">
    <citation type="submission" date="2015-11" db="EMBL/GenBank/DDBJ databases">
        <authorList>
            <person name="Varghese N."/>
        </authorList>
    </citation>
    <scope>NUCLEOTIDE SEQUENCE [LARGE SCALE GENOMIC DNA]</scope>
    <source>
        <strain evidence="11">JGI-23</strain>
    </source>
</reference>
<name>A0A0N7MYE1_9BACT</name>
<keyword evidence="3 9" id="KW-1003">Cell membrane</keyword>
<sequence length="60" mass="7176">MREKIINFFSDIYKEMQKVTWQKQDELIESTKVVLVACLIFTVIIWVIDVIVTEILKIIF</sequence>
<keyword evidence="6 9" id="KW-1133">Transmembrane helix</keyword>
<dbReference type="Gene3D" id="1.20.5.1030">
    <property type="entry name" value="Preprotein translocase secy subunit"/>
    <property type="match status" value="1"/>
</dbReference>
<accession>A0A0N7MYE1</accession>
<dbReference type="HAMAP" id="MF_00422">
    <property type="entry name" value="SecE"/>
    <property type="match status" value="1"/>
</dbReference>
<protein>
    <recommendedName>
        <fullName evidence="9">Protein translocase subunit SecE</fullName>
    </recommendedName>
</protein>
<dbReference type="InterPro" id="IPR005807">
    <property type="entry name" value="SecE_bac"/>
</dbReference>
<dbReference type="AlphaFoldDB" id="A0A0N7MYE1"/>
<dbReference type="GO" id="GO:0009306">
    <property type="term" value="P:protein secretion"/>
    <property type="evidence" value="ECO:0007669"/>
    <property type="project" value="UniProtKB-UniRule"/>
</dbReference>
<dbReference type="GO" id="GO:0008320">
    <property type="term" value="F:protein transmembrane transporter activity"/>
    <property type="evidence" value="ECO:0007669"/>
    <property type="project" value="UniProtKB-UniRule"/>
</dbReference>
<evidence type="ECO:0000256" key="5">
    <source>
        <dbReference type="ARBA" id="ARBA00022927"/>
    </source>
</evidence>
<dbReference type="Pfam" id="PF00584">
    <property type="entry name" value="SecE"/>
    <property type="match status" value="1"/>
</dbReference>
<comment type="subunit">
    <text evidence="9">Component of the Sec protein translocase complex. Heterotrimer consisting of SecY, SecE and SecG subunits. The heterotrimers can form oligomers, although 1 heterotrimer is thought to be able to translocate proteins. Interacts with the ribosome. Interacts with SecDF, and other proteins may be involved. Interacts with SecA.</text>
</comment>
<keyword evidence="2 9" id="KW-0813">Transport</keyword>
<evidence type="ECO:0000256" key="7">
    <source>
        <dbReference type="ARBA" id="ARBA00023010"/>
    </source>
</evidence>
<evidence type="ECO:0000313" key="10">
    <source>
        <dbReference type="EMBL" id="CUT03987.1"/>
    </source>
</evidence>
<dbReference type="PRINTS" id="PR01650">
    <property type="entry name" value="SECETRNLCASE"/>
</dbReference>
<organism evidence="10 11">
    <name type="scientific">Candidatus Chryseopegocella kryptomonas</name>
    <dbReference type="NCBI Taxonomy" id="1633643"/>
    <lineage>
        <taxon>Bacteria</taxon>
        <taxon>Pseudomonadati</taxon>
        <taxon>Candidatus Kryptoniota</taxon>
        <taxon>Candidatus Chryseopegocella</taxon>
    </lineage>
</organism>
<keyword evidence="8 9" id="KW-0472">Membrane</keyword>